<reference evidence="3 4" key="1">
    <citation type="submission" date="2016-10" db="EMBL/GenBank/DDBJ databases">
        <authorList>
            <person name="de Groot N.N."/>
        </authorList>
    </citation>
    <scope>NUCLEOTIDE SEQUENCE [LARGE SCALE GENOMIC DNA]</scope>
    <source>
        <strain evidence="3 4">JCM 19513</strain>
    </source>
</reference>
<dbReference type="AlphaFoldDB" id="A0A1H7Q9W4"/>
<dbReference type="STRING" id="1429083.GCA_001885685_00346"/>
<dbReference type="EMBL" id="FOAS01000012">
    <property type="protein sequence ID" value="SEL44752.1"/>
    <property type="molecule type" value="Genomic_DNA"/>
</dbReference>
<sequence length="261" mass="28387">MSAEPENALEQALRLAAQAPAERPAFIRALLESEVLVIGHGEQHLGGQVAAGDKLRLQHWQKPDGTAVLPFFTSVEVLAQSIEREEQYLSFNARALFEMTRGATLVLNPRSPYGKEFVPHEVEQILAHGSSCSVQKHVVQEPTQVLLGQPKDYPDALVAALTALLAKHANVQQAFLALMHDASRTPAQSLLVGLEVSGDAQSVLQDAGSVATDTAPQGMAVDLVLVSPNENSGISQHFYSEVEPFYRKPKSLWARLRGQWA</sequence>
<evidence type="ECO:0000313" key="3">
    <source>
        <dbReference type="EMBL" id="SEL44752.1"/>
    </source>
</evidence>
<evidence type="ECO:0000259" key="2">
    <source>
        <dbReference type="Pfam" id="PF14581"/>
    </source>
</evidence>
<dbReference type="RefSeq" id="WP_074869143.1">
    <property type="nucleotide sequence ID" value="NZ_FOAS01000012.1"/>
</dbReference>
<protein>
    <submittedName>
        <fullName evidence="3">SseB protein N-terminal domain-containing protein</fullName>
    </submittedName>
</protein>
<name>A0A1H7Q9W4_9GAMM</name>
<dbReference type="Pfam" id="PF14581">
    <property type="entry name" value="SseB_C"/>
    <property type="match status" value="1"/>
</dbReference>
<keyword evidence="4" id="KW-1185">Reference proteome</keyword>
<feature type="domain" description="SseB protein N-terminal" evidence="1">
    <location>
        <begin position="9"/>
        <end position="123"/>
    </location>
</feature>
<dbReference type="Proteomes" id="UP000185766">
    <property type="component" value="Unassembled WGS sequence"/>
</dbReference>
<proteinExistence type="predicted"/>
<organism evidence="3 4">
    <name type="scientific">Atopomonas hussainii</name>
    <dbReference type="NCBI Taxonomy" id="1429083"/>
    <lineage>
        <taxon>Bacteria</taxon>
        <taxon>Pseudomonadati</taxon>
        <taxon>Pseudomonadota</taxon>
        <taxon>Gammaproteobacteria</taxon>
        <taxon>Pseudomonadales</taxon>
        <taxon>Pseudomonadaceae</taxon>
        <taxon>Atopomonas</taxon>
    </lineage>
</organism>
<evidence type="ECO:0000259" key="1">
    <source>
        <dbReference type="Pfam" id="PF07179"/>
    </source>
</evidence>
<gene>
    <name evidence="3" type="ORF">SAMN05216214_11278</name>
</gene>
<dbReference type="InterPro" id="IPR009839">
    <property type="entry name" value="SseB_N"/>
</dbReference>
<accession>A0A1H7Q9W4</accession>
<dbReference type="InterPro" id="IPR027945">
    <property type="entry name" value="SseB_C"/>
</dbReference>
<evidence type="ECO:0000313" key="4">
    <source>
        <dbReference type="Proteomes" id="UP000185766"/>
    </source>
</evidence>
<feature type="domain" description="SseB protein C-terminal" evidence="2">
    <location>
        <begin position="139"/>
        <end position="248"/>
    </location>
</feature>
<dbReference type="Pfam" id="PF07179">
    <property type="entry name" value="SseB"/>
    <property type="match status" value="1"/>
</dbReference>